<comment type="caution">
    <text evidence="3">The sequence shown here is derived from an EMBL/GenBank/DDBJ whole genome shotgun (WGS) entry which is preliminary data.</text>
</comment>
<gene>
    <name evidence="3" type="ORF">CUNI_LOCUS12219</name>
</gene>
<dbReference type="AlphaFoldDB" id="A0A8S3ZIC2"/>
<feature type="coiled-coil region" evidence="1">
    <location>
        <begin position="76"/>
        <end position="103"/>
    </location>
</feature>
<keyword evidence="4" id="KW-1185">Reference proteome</keyword>
<accession>A0A8S3ZIC2</accession>
<keyword evidence="1" id="KW-0175">Coiled coil</keyword>
<protein>
    <submittedName>
        <fullName evidence="3">Uncharacterized protein</fullName>
    </submittedName>
</protein>
<organism evidence="3 4">
    <name type="scientific">Candidula unifasciata</name>
    <dbReference type="NCBI Taxonomy" id="100452"/>
    <lineage>
        <taxon>Eukaryota</taxon>
        <taxon>Metazoa</taxon>
        <taxon>Spiralia</taxon>
        <taxon>Lophotrochozoa</taxon>
        <taxon>Mollusca</taxon>
        <taxon>Gastropoda</taxon>
        <taxon>Heterobranchia</taxon>
        <taxon>Euthyneura</taxon>
        <taxon>Panpulmonata</taxon>
        <taxon>Eupulmonata</taxon>
        <taxon>Stylommatophora</taxon>
        <taxon>Helicina</taxon>
        <taxon>Helicoidea</taxon>
        <taxon>Geomitridae</taxon>
        <taxon>Candidula</taxon>
    </lineage>
</organism>
<keyword evidence="2" id="KW-0732">Signal</keyword>
<name>A0A8S3ZIC2_9EUPU</name>
<sequence length="122" mass="13606">MAIMSAGKRMLPTVACMVAVALVLVVDVVASEESSYGQTYQGQEASPVTFPDAEGSGFQGAILNKGDIKREMIRQLLILQEAEETIRNKIRELQAEKRAMSNRKRSHYNSMCMFNVVACYRK</sequence>
<feature type="signal peptide" evidence="2">
    <location>
        <begin position="1"/>
        <end position="31"/>
    </location>
</feature>
<feature type="chain" id="PRO_5035786643" evidence="2">
    <location>
        <begin position="32"/>
        <end position="122"/>
    </location>
</feature>
<dbReference type="OrthoDB" id="10517850at2759"/>
<proteinExistence type="predicted"/>
<evidence type="ECO:0000313" key="4">
    <source>
        <dbReference type="Proteomes" id="UP000678393"/>
    </source>
</evidence>
<dbReference type="Proteomes" id="UP000678393">
    <property type="component" value="Unassembled WGS sequence"/>
</dbReference>
<evidence type="ECO:0000256" key="1">
    <source>
        <dbReference type="SAM" id="Coils"/>
    </source>
</evidence>
<evidence type="ECO:0000313" key="3">
    <source>
        <dbReference type="EMBL" id="CAG5126661.1"/>
    </source>
</evidence>
<dbReference type="EMBL" id="CAJHNH020002418">
    <property type="protein sequence ID" value="CAG5126661.1"/>
    <property type="molecule type" value="Genomic_DNA"/>
</dbReference>
<reference evidence="3" key="1">
    <citation type="submission" date="2021-04" db="EMBL/GenBank/DDBJ databases">
        <authorList>
            <consortium name="Molecular Ecology Group"/>
        </authorList>
    </citation>
    <scope>NUCLEOTIDE SEQUENCE</scope>
</reference>
<evidence type="ECO:0000256" key="2">
    <source>
        <dbReference type="SAM" id="SignalP"/>
    </source>
</evidence>